<dbReference type="Gene3D" id="2.60.120.10">
    <property type="entry name" value="Jelly Rolls"/>
    <property type="match status" value="2"/>
</dbReference>
<proteinExistence type="predicted"/>
<comment type="caution">
    <text evidence="2">The sequence shown here is derived from an EMBL/GenBank/DDBJ whole genome shotgun (WGS) entry which is preliminary data.</text>
</comment>
<dbReference type="VEuPathDB" id="FungiDB:FOC4_g10007722"/>
<dbReference type="EMBL" id="MRCX01000340">
    <property type="protein sequence ID" value="RKK65972.1"/>
    <property type="molecule type" value="Genomic_DNA"/>
</dbReference>
<dbReference type="VEuPathDB" id="FungiDB:FOC1_g10003288"/>
<dbReference type="InterPro" id="IPR013096">
    <property type="entry name" value="Cupin_2"/>
</dbReference>
<dbReference type="VEuPathDB" id="FungiDB:FOIG_14974"/>
<gene>
    <name evidence="2" type="ORF">BFJ69_g15815</name>
</gene>
<sequence length="347" mass="38890">MSLPRVSVPRTDGRSYIVNRMDGEILSPETSRGSFHMYASQVQTKNSFSVFGWDGPFTESQGYHHHLVTHDCFIVTEGTMLVYCDGESRILQAGDFASVPPGYVHKPTPQGPITRAVPLISPADWVDFFRDRSVTFDNVMFPEFQDEVRKSTMAEMLGEDWKAKYDTYPDVVENVPGPLDWSERDTVIPSETKPYFLRFNTGPRWALGGVTSRPFITTKQSANKFSISSIEGSSVFGPTVLARRMTFPKIHHLFIILDGWMDISVGAEAPVRVFAGEVVFLAANTAFSLNFENKYVRFWSYTNGDGIEALIEGAGEPLARASLPDEAPKLDEKRLRAAVDRLRITID</sequence>
<dbReference type="VEuPathDB" id="FungiDB:FOMG_14115"/>
<feature type="domain" description="Cupin type-2" evidence="1">
    <location>
        <begin position="60"/>
        <end position="107"/>
    </location>
</feature>
<dbReference type="InterPro" id="IPR014710">
    <property type="entry name" value="RmlC-like_jellyroll"/>
</dbReference>
<dbReference type="VEuPathDB" id="FungiDB:FOXG_11802"/>
<dbReference type="Pfam" id="PF07883">
    <property type="entry name" value="Cupin_2"/>
    <property type="match status" value="1"/>
</dbReference>
<dbReference type="PANTHER" id="PTHR36440:SF1">
    <property type="entry name" value="PUTATIVE (AFU_ORTHOLOGUE AFUA_8G07350)-RELATED"/>
    <property type="match status" value="1"/>
</dbReference>
<reference evidence="2 3" key="1">
    <citation type="journal article" date="2018" name="Sci. Rep.">
        <title>Characterisation of pathogen-specific regions and novel effector candidates in Fusarium oxysporum f. sp. cepae.</title>
        <authorList>
            <person name="Armitage A.D."/>
            <person name="Taylor A."/>
            <person name="Sobczyk M.K."/>
            <person name="Baxter L."/>
            <person name="Greenfield B.P."/>
            <person name="Bates H.J."/>
            <person name="Wilson F."/>
            <person name="Jackson A.C."/>
            <person name="Ott S."/>
            <person name="Harrison R.J."/>
            <person name="Clarkson J.P."/>
        </authorList>
    </citation>
    <scope>NUCLEOTIDE SEQUENCE [LARGE SCALE GENOMIC DNA]</scope>
    <source>
        <strain evidence="2 3">Fo_A13</strain>
    </source>
</reference>
<organism evidence="2 3">
    <name type="scientific">Fusarium oxysporum</name>
    <name type="common">Fusarium vascular wilt</name>
    <dbReference type="NCBI Taxonomy" id="5507"/>
    <lineage>
        <taxon>Eukaryota</taxon>
        <taxon>Fungi</taxon>
        <taxon>Dikarya</taxon>
        <taxon>Ascomycota</taxon>
        <taxon>Pezizomycotina</taxon>
        <taxon>Sordariomycetes</taxon>
        <taxon>Hypocreomycetidae</taxon>
        <taxon>Hypocreales</taxon>
        <taxon>Nectriaceae</taxon>
        <taxon>Fusarium</taxon>
        <taxon>Fusarium oxysporum species complex</taxon>
    </lineage>
</organism>
<dbReference type="AlphaFoldDB" id="A0A420MD33"/>
<dbReference type="PANTHER" id="PTHR36440">
    <property type="entry name" value="PUTATIVE (AFU_ORTHOLOGUE AFUA_8G07350)-RELATED"/>
    <property type="match status" value="1"/>
</dbReference>
<accession>A0A420MD33</accession>
<evidence type="ECO:0000313" key="2">
    <source>
        <dbReference type="EMBL" id="RKK65972.1"/>
    </source>
</evidence>
<dbReference type="InterPro" id="IPR011051">
    <property type="entry name" value="RmlC_Cupin_sf"/>
</dbReference>
<name>A0A420MD33_FUSOX</name>
<dbReference type="Proteomes" id="UP000285084">
    <property type="component" value="Unassembled WGS sequence"/>
</dbReference>
<evidence type="ECO:0000259" key="1">
    <source>
        <dbReference type="Pfam" id="PF07883"/>
    </source>
</evidence>
<dbReference type="VEuPathDB" id="FungiDB:HZS61_016832"/>
<dbReference type="InterPro" id="IPR053146">
    <property type="entry name" value="QDO-like"/>
</dbReference>
<dbReference type="SUPFAM" id="SSF51182">
    <property type="entry name" value="RmlC-like cupins"/>
    <property type="match status" value="1"/>
</dbReference>
<protein>
    <recommendedName>
        <fullName evidence="1">Cupin type-2 domain-containing protein</fullName>
    </recommendedName>
</protein>
<evidence type="ECO:0000313" key="3">
    <source>
        <dbReference type="Proteomes" id="UP000285084"/>
    </source>
</evidence>
<dbReference type="VEuPathDB" id="FungiDB:FOZG_11925"/>